<dbReference type="InterPro" id="IPR037035">
    <property type="entry name" value="GK-like_C_sf"/>
</dbReference>
<dbReference type="InterPro" id="IPR039760">
    <property type="entry name" value="MOFRL_protein"/>
</dbReference>
<dbReference type="Pfam" id="PF05161">
    <property type="entry name" value="MOFRL"/>
    <property type="match status" value="1"/>
</dbReference>
<dbReference type="InterPro" id="IPR007835">
    <property type="entry name" value="MOFRL"/>
</dbReference>
<dbReference type="Gene3D" id="3.40.50.10180">
    <property type="entry name" value="Glycerate kinase, MOFRL-like N-terminal domain"/>
    <property type="match status" value="1"/>
</dbReference>
<reference evidence="4" key="1">
    <citation type="submission" date="2017-09" db="EMBL/GenBank/DDBJ databases">
        <title>Depth-based differentiation of microbial function through sediment-hosted aquifers and enrichment of novel symbionts in the deep terrestrial subsurface.</title>
        <authorList>
            <person name="Probst A.J."/>
            <person name="Ladd B."/>
            <person name="Jarett J.K."/>
            <person name="Geller-Mcgrath D.E."/>
            <person name="Sieber C.M.K."/>
            <person name="Emerson J.B."/>
            <person name="Anantharaman K."/>
            <person name="Thomas B.C."/>
            <person name="Malmstrom R."/>
            <person name="Stieglmeier M."/>
            <person name="Klingl A."/>
            <person name="Woyke T."/>
            <person name="Ryan C.M."/>
            <person name="Banfield J.F."/>
        </authorList>
    </citation>
    <scope>NUCLEOTIDE SEQUENCE [LARGE SCALE GENOMIC DNA]</scope>
</reference>
<sequence>MIISNFQNLAKNSLRKKALLIAEAGYEAIDISRLIYQRVKLKEGQLIVNFASIDRSKKLKLNLNDYKRVFLVGIGKGSALASAALVKILGDKLSGGIALDISNVKCQMSNVKCFQGTHPLPSEQNIKATQEIIKLAKSLNKNDLLITFICGGGSALMCGSEKELKHSQEIFKHLTEAGADIFGLNTVRKHLSEVKGGGLAKMAYPAKVVSLIVSDICGNDLSFIASGPTVYDETTNKDAEKILKKYDLEPKKFHFHENPKEKKYFKKVKNILFVCNQDAIMEMLKKSEELGFKVKIHSLALQGEAGNVLWPMIKKNERGRVILAAGETTVNLKNRPKGKGGRNTEAVLGALVKIENLKFKIENSVIMSFTSDGRDNTEAAGAIGDFLTLKNAEKLDINPHYFLKQNKSFEFFDKTGDLIYAKKRCFNVADLMIILKA</sequence>
<dbReference type="Pfam" id="PF13660">
    <property type="entry name" value="DUF4147"/>
    <property type="match status" value="1"/>
</dbReference>
<dbReference type="Gene3D" id="3.40.1480.10">
    <property type="entry name" value="MOFRL domain"/>
    <property type="match status" value="1"/>
</dbReference>
<dbReference type="Proteomes" id="UP000230363">
    <property type="component" value="Unassembled WGS sequence"/>
</dbReference>
<evidence type="ECO:0000313" key="4">
    <source>
        <dbReference type="Proteomes" id="UP000230363"/>
    </source>
</evidence>
<comment type="caution">
    <text evidence="3">The sequence shown here is derived from an EMBL/GenBank/DDBJ whole genome shotgun (WGS) entry which is preliminary data.</text>
</comment>
<evidence type="ECO:0008006" key="5">
    <source>
        <dbReference type="Google" id="ProtNLM"/>
    </source>
</evidence>
<protein>
    <recommendedName>
        <fullName evidence="5">Glycerate kinase</fullName>
    </recommendedName>
</protein>
<dbReference type="InterPro" id="IPR025286">
    <property type="entry name" value="MOFRL_assoc_dom"/>
</dbReference>
<organism evidence="3 4">
    <name type="scientific">Candidatus Wolfebacteria bacterium CG_4_10_14_0_8_um_filter_37_11</name>
    <dbReference type="NCBI Taxonomy" id="1975062"/>
    <lineage>
        <taxon>Bacteria</taxon>
        <taxon>Candidatus Wolfeibacteriota</taxon>
    </lineage>
</organism>
<dbReference type="GO" id="GO:0008887">
    <property type="term" value="F:glycerate kinase activity"/>
    <property type="evidence" value="ECO:0007669"/>
    <property type="project" value="InterPro"/>
</dbReference>
<gene>
    <name evidence="3" type="ORF">COY96_01885</name>
</gene>
<dbReference type="EMBL" id="PFKZ01000071">
    <property type="protein sequence ID" value="PIY59425.1"/>
    <property type="molecule type" value="Genomic_DNA"/>
</dbReference>
<proteinExistence type="predicted"/>
<dbReference type="PANTHER" id="PTHR12227:SF0">
    <property type="entry name" value="GLYCERATE KINASE"/>
    <property type="match status" value="1"/>
</dbReference>
<feature type="domain" description="MOFRL" evidence="1">
    <location>
        <begin position="321"/>
        <end position="430"/>
    </location>
</feature>
<dbReference type="AlphaFoldDB" id="A0A2M7Q8M5"/>
<dbReference type="SUPFAM" id="SSF82544">
    <property type="entry name" value="GckA/TtuD-like"/>
    <property type="match status" value="1"/>
</dbReference>
<feature type="domain" description="MOFRL-associated" evidence="2">
    <location>
        <begin position="21"/>
        <end position="249"/>
    </location>
</feature>
<evidence type="ECO:0000259" key="2">
    <source>
        <dbReference type="Pfam" id="PF13660"/>
    </source>
</evidence>
<dbReference type="GO" id="GO:0005737">
    <property type="term" value="C:cytoplasm"/>
    <property type="evidence" value="ECO:0007669"/>
    <property type="project" value="TreeGrafter"/>
</dbReference>
<evidence type="ECO:0000313" key="3">
    <source>
        <dbReference type="EMBL" id="PIY59425.1"/>
    </source>
</evidence>
<dbReference type="InterPro" id="IPR038614">
    <property type="entry name" value="GK_N_sf"/>
</dbReference>
<dbReference type="PANTHER" id="PTHR12227">
    <property type="entry name" value="GLYCERATE KINASE"/>
    <property type="match status" value="1"/>
</dbReference>
<evidence type="ECO:0000259" key="1">
    <source>
        <dbReference type="Pfam" id="PF05161"/>
    </source>
</evidence>
<name>A0A2M7Q8M5_9BACT</name>
<accession>A0A2M7Q8M5</accession>